<organism evidence="2 3">
    <name type="scientific">Williamwhitmania taraxaci</name>
    <dbReference type="NCBI Taxonomy" id="1640674"/>
    <lineage>
        <taxon>Bacteria</taxon>
        <taxon>Pseudomonadati</taxon>
        <taxon>Bacteroidota</taxon>
        <taxon>Bacteroidia</taxon>
        <taxon>Bacteroidales</taxon>
        <taxon>Williamwhitmaniaceae</taxon>
        <taxon>Williamwhitmania</taxon>
    </lineage>
</organism>
<dbReference type="RefSeq" id="WP_092439183.1">
    <property type="nucleotide sequence ID" value="NZ_FMYP01000044.1"/>
</dbReference>
<dbReference type="Proteomes" id="UP000199452">
    <property type="component" value="Unassembled WGS sequence"/>
</dbReference>
<proteinExistence type="predicted"/>
<evidence type="ECO:0000313" key="3">
    <source>
        <dbReference type="Proteomes" id="UP000199452"/>
    </source>
</evidence>
<dbReference type="AlphaFoldDB" id="A0A1G6NLU7"/>
<reference evidence="2 3" key="1">
    <citation type="submission" date="2016-09" db="EMBL/GenBank/DDBJ databases">
        <authorList>
            <person name="Capua I."/>
            <person name="De Benedictis P."/>
            <person name="Joannis T."/>
            <person name="Lombin L.H."/>
            <person name="Cattoli G."/>
        </authorList>
    </citation>
    <scope>NUCLEOTIDE SEQUENCE [LARGE SCALE GENOMIC DNA]</scope>
    <source>
        <strain evidence="2 3">A7P-90m</strain>
    </source>
</reference>
<accession>A0A1G6NLU7</accession>
<dbReference type="PANTHER" id="PTHR43316">
    <property type="entry name" value="HYDROLASE, HALOACID DELAHOGENASE-RELATED"/>
    <property type="match status" value="1"/>
</dbReference>
<dbReference type="SUPFAM" id="SSF56784">
    <property type="entry name" value="HAD-like"/>
    <property type="match status" value="1"/>
</dbReference>
<gene>
    <name evidence="2" type="ORF">SAMN05216323_104424</name>
</gene>
<dbReference type="Gene3D" id="3.40.50.1000">
    <property type="entry name" value="HAD superfamily/HAD-like"/>
    <property type="match status" value="1"/>
</dbReference>
<evidence type="ECO:0000313" key="2">
    <source>
        <dbReference type="EMBL" id="SDC68942.1"/>
    </source>
</evidence>
<dbReference type="STRING" id="1640674.SAMN05216323_104424"/>
<evidence type="ECO:0000256" key="1">
    <source>
        <dbReference type="ARBA" id="ARBA00022801"/>
    </source>
</evidence>
<dbReference type="InterPro" id="IPR051540">
    <property type="entry name" value="S-2-haloacid_dehalogenase"/>
</dbReference>
<dbReference type="InterPro" id="IPR023198">
    <property type="entry name" value="PGP-like_dom2"/>
</dbReference>
<dbReference type="OrthoDB" id="6101375at2"/>
<dbReference type="SFLD" id="SFLDS00003">
    <property type="entry name" value="Haloacid_Dehalogenase"/>
    <property type="match status" value="1"/>
</dbReference>
<dbReference type="SFLD" id="SFLDG01129">
    <property type="entry name" value="C1.5:_HAD__Beta-PGM__Phosphata"/>
    <property type="match status" value="1"/>
</dbReference>
<keyword evidence="1 2" id="KW-0378">Hydrolase</keyword>
<sequence>MDKIKVIGFDADDTLWVNEPYYQELEQELCLLMADYLPAADVSKQLFRTEMGNMELYGYGAKAFILSVIETAIKVSNGIVPAAVIQEIVDLGKELIRRDIELLDGIDKILPQLQDKYRLIVATKGDLLDQERKLRKSGLLPFFHHIEIMSDKQEADYKKLLSRLDIAPEEFLMVGNSLKSDILPVVALGGQGVYVPFHTTWQHESVTETGKNYHQIEHISELLNILGQ</sequence>
<dbReference type="PANTHER" id="PTHR43316:SF8">
    <property type="entry name" value="HAD FAMILY HYDROLASE"/>
    <property type="match status" value="1"/>
</dbReference>
<name>A0A1G6NLU7_9BACT</name>
<dbReference type="EMBL" id="FMYP01000044">
    <property type="protein sequence ID" value="SDC68942.1"/>
    <property type="molecule type" value="Genomic_DNA"/>
</dbReference>
<dbReference type="InterPro" id="IPR023214">
    <property type="entry name" value="HAD_sf"/>
</dbReference>
<dbReference type="Pfam" id="PF00702">
    <property type="entry name" value="Hydrolase"/>
    <property type="match status" value="1"/>
</dbReference>
<dbReference type="Gene3D" id="1.10.150.240">
    <property type="entry name" value="Putative phosphatase, domain 2"/>
    <property type="match status" value="1"/>
</dbReference>
<dbReference type="InterPro" id="IPR036412">
    <property type="entry name" value="HAD-like_sf"/>
</dbReference>
<dbReference type="GO" id="GO:0016787">
    <property type="term" value="F:hydrolase activity"/>
    <property type="evidence" value="ECO:0007669"/>
    <property type="project" value="UniProtKB-KW"/>
</dbReference>
<protein>
    <submittedName>
        <fullName evidence="2">Putative hydrolase of the HAD superfamily</fullName>
    </submittedName>
</protein>
<keyword evidence="3" id="KW-1185">Reference proteome</keyword>